<organism evidence="1 2">
    <name type="scientific">Forsythia ovata</name>
    <dbReference type="NCBI Taxonomy" id="205694"/>
    <lineage>
        <taxon>Eukaryota</taxon>
        <taxon>Viridiplantae</taxon>
        <taxon>Streptophyta</taxon>
        <taxon>Embryophyta</taxon>
        <taxon>Tracheophyta</taxon>
        <taxon>Spermatophyta</taxon>
        <taxon>Magnoliopsida</taxon>
        <taxon>eudicotyledons</taxon>
        <taxon>Gunneridae</taxon>
        <taxon>Pentapetalae</taxon>
        <taxon>asterids</taxon>
        <taxon>lamiids</taxon>
        <taxon>Lamiales</taxon>
        <taxon>Oleaceae</taxon>
        <taxon>Forsythieae</taxon>
        <taxon>Forsythia</taxon>
    </lineage>
</organism>
<accession>A0ABD1U7P2</accession>
<comment type="caution">
    <text evidence="1">The sequence shown here is derived from an EMBL/GenBank/DDBJ whole genome shotgun (WGS) entry which is preliminary data.</text>
</comment>
<name>A0ABD1U7P2_9LAMI</name>
<reference evidence="2" key="1">
    <citation type="submission" date="2024-07" db="EMBL/GenBank/DDBJ databases">
        <title>Two chromosome-level genome assemblies of Korean endemic species Abeliophyllum distichum and Forsythia ovata (Oleaceae).</title>
        <authorList>
            <person name="Jang H."/>
        </authorList>
    </citation>
    <scope>NUCLEOTIDE SEQUENCE [LARGE SCALE GENOMIC DNA]</scope>
</reference>
<evidence type="ECO:0000313" key="2">
    <source>
        <dbReference type="Proteomes" id="UP001604277"/>
    </source>
</evidence>
<sequence length="150" mass="16788">MVDVLDGSTQLPLPRIHEKSEMQSMVLMSLAVHPPAFSGTSTVSLLEANFSKLENLLESEPLLESSSRWIIGGVRCESLEFKDRDIEDFGFHGLPGIRLNNRKLKEKIQKFSYDDNISPQVGEMASTPESATTQLNKLWNAKCSRADHQV</sequence>
<dbReference type="EMBL" id="JBFOLJ010000007">
    <property type="protein sequence ID" value="KAL2520982.1"/>
    <property type="molecule type" value="Genomic_DNA"/>
</dbReference>
<protein>
    <submittedName>
        <fullName evidence="1">Uncharacterized protein</fullName>
    </submittedName>
</protein>
<keyword evidence="2" id="KW-1185">Reference proteome</keyword>
<proteinExistence type="predicted"/>
<gene>
    <name evidence="1" type="ORF">Fot_24905</name>
</gene>
<evidence type="ECO:0000313" key="1">
    <source>
        <dbReference type="EMBL" id="KAL2520982.1"/>
    </source>
</evidence>
<dbReference type="AlphaFoldDB" id="A0ABD1U7P2"/>
<dbReference type="Proteomes" id="UP001604277">
    <property type="component" value="Unassembled WGS sequence"/>
</dbReference>